<dbReference type="EMBL" id="GGFL01008773">
    <property type="protein sequence ID" value="MBW72951.1"/>
    <property type="molecule type" value="Transcribed_RNA"/>
</dbReference>
<protein>
    <submittedName>
        <fullName evidence="1">Putative secreted protein</fullName>
    </submittedName>
</protein>
<proteinExistence type="predicted"/>
<accession>A0A2M4D631</accession>
<organism evidence="1">
    <name type="scientific">Anopheles darlingi</name>
    <name type="common">Mosquito</name>
    <dbReference type="NCBI Taxonomy" id="43151"/>
    <lineage>
        <taxon>Eukaryota</taxon>
        <taxon>Metazoa</taxon>
        <taxon>Ecdysozoa</taxon>
        <taxon>Arthropoda</taxon>
        <taxon>Hexapoda</taxon>
        <taxon>Insecta</taxon>
        <taxon>Pterygota</taxon>
        <taxon>Neoptera</taxon>
        <taxon>Endopterygota</taxon>
        <taxon>Diptera</taxon>
        <taxon>Nematocera</taxon>
        <taxon>Culicoidea</taxon>
        <taxon>Culicidae</taxon>
        <taxon>Anophelinae</taxon>
        <taxon>Anopheles</taxon>
    </lineage>
</organism>
<evidence type="ECO:0000313" key="1">
    <source>
        <dbReference type="EMBL" id="MBW72951.1"/>
    </source>
</evidence>
<reference evidence="1" key="1">
    <citation type="submission" date="2018-01" db="EMBL/GenBank/DDBJ databases">
        <title>An insight into the sialome of Amazonian anophelines.</title>
        <authorList>
            <person name="Ribeiro J.M."/>
            <person name="Scarpassa V."/>
            <person name="Calvo E."/>
        </authorList>
    </citation>
    <scope>NUCLEOTIDE SEQUENCE</scope>
</reference>
<sequence>MMAGCASVCLSVSFVQPYTHTHTHTHTHTQYFTEFRLADALWVGDVVVHHCAAAGKTASRPFPPAARTMSPSPGHFCCRCCSVPG</sequence>
<dbReference type="AlphaFoldDB" id="A0A2M4D631"/>
<name>A0A2M4D631_ANODA</name>